<dbReference type="RefSeq" id="WP_278229194.1">
    <property type="nucleotide sequence ID" value="NZ_JAOWLY010000010.1"/>
</dbReference>
<evidence type="ECO:0000313" key="1">
    <source>
        <dbReference type="EMBL" id="MDG4984577.1"/>
    </source>
</evidence>
<accession>A0A9X4S5S2</accession>
<comment type="caution">
    <text evidence="1">The sequence shown here is derived from an EMBL/GenBank/DDBJ whole genome shotgun (WGS) entry which is preliminary data.</text>
</comment>
<name>A0A9X4S5S2_9LACT</name>
<dbReference type="EMBL" id="JAOWLY010000010">
    <property type="protein sequence ID" value="MDG4984577.1"/>
    <property type="molecule type" value="Genomic_DNA"/>
</dbReference>
<proteinExistence type="predicted"/>
<reference evidence="1" key="1">
    <citation type="submission" date="2022-10" db="EMBL/GenBank/DDBJ databases">
        <authorList>
            <person name="Turner M.S."/>
            <person name="Huang W."/>
        </authorList>
    </citation>
    <scope>NUCLEOTIDE SEQUENCE</scope>
    <source>
        <strain evidence="1">3</strain>
    </source>
</reference>
<evidence type="ECO:0000313" key="2">
    <source>
        <dbReference type="Proteomes" id="UP001152614"/>
    </source>
</evidence>
<dbReference type="Proteomes" id="UP001152614">
    <property type="component" value="Unassembled WGS sequence"/>
</dbReference>
<reference evidence="1" key="2">
    <citation type="journal article" date="2023" name="Food Microbiol.">
        <title>Evaluation of the fermentation potential of lactic acid bacteria isolated from herbs, fruits and vegetables as starter cultures in nut-based milk alternatives.</title>
        <authorList>
            <person name="Huang W."/>
            <person name="Dong A."/>
            <person name="Pham H.T."/>
            <person name="Zhou C."/>
            <person name="Huo Z."/>
            <person name="Watjen A.P."/>
            <person name="Prakash S."/>
            <person name="Bang-Berthelsen C.H."/>
            <person name="Turner M.S."/>
        </authorList>
    </citation>
    <scope>NUCLEOTIDE SEQUENCE</scope>
    <source>
        <strain evidence="1">3</strain>
    </source>
</reference>
<gene>
    <name evidence="1" type="ORF">OGZ51_10510</name>
</gene>
<sequence>MPISKTIISEKEEKSVRKKKERELANFLEQTFYKRLNQSKEGELVLVDDSVVQLFRIEGTGASSVGYEEQRMILSYFYTFLSKTNEHPTIETTKLPVNTTSQVAHLRRKLQILTSTKPKTERSRLQLEVKKNQLRKKIEKQKELEQILSNIEYLLYLYAENPKVLRDKGKQLVDLAHSYRFNLSRLSSKEKELVLFQLNNPNTKL</sequence>
<organism evidence="1 2">
    <name type="scientific">Lactococcus lactis</name>
    <dbReference type="NCBI Taxonomy" id="1358"/>
    <lineage>
        <taxon>Bacteria</taxon>
        <taxon>Bacillati</taxon>
        <taxon>Bacillota</taxon>
        <taxon>Bacilli</taxon>
        <taxon>Lactobacillales</taxon>
        <taxon>Streptococcaceae</taxon>
        <taxon>Lactococcus</taxon>
    </lineage>
</organism>
<dbReference type="AlphaFoldDB" id="A0A9X4S5S2"/>
<protein>
    <submittedName>
        <fullName evidence="1">Uncharacterized protein</fullName>
    </submittedName>
</protein>